<evidence type="ECO:0000256" key="2">
    <source>
        <dbReference type="SAM" id="Phobius"/>
    </source>
</evidence>
<feature type="compositionally biased region" description="Basic and acidic residues" evidence="1">
    <location>
        <begin position="307"/>
        <end position="323"/>
    </location>
</feature>
<keyword evidence="2" id="KW-0472">Membrane</keyword>
<reference evidence="3" key="1">
    <citation type="submission" date="2014-02" db="EMBL/GenBank/DDBJ databases">
        <authorList>
            <person name="Genoscope - CEA"/>
        </authorList>
    </citation>
    <scope>NUCLEOTIDE SEQUENCE</scope>
    <source>
        <strain evidence="3">LS3</strain>
    </source>
</reference>
<feature type="compositionally biased region" description="Basic and acidic residues" evidence="1">
    <location>
        <begin position="334"/>
        <end position="356"/>
    </location>
</feature>
<protein>
    <submittedName>
        <fullName evidence="3">ARAD1D48004p</fullName>
    </submittedName>
</protein>
<feature type="compositionally biased region" description="Polar residues" evidence="1">
    <location>
        <begin position="463"/>
        <end position="478"/>
    </location>
</feature>
<feature type="transmembrane region" description="Helical" evidence="2">
    <location>
        <begin position="496"/>
        <end position="514"/>
    </location>
</feature>
<name>A0A060TE00_BLAAD</name>
<keyword evidence="2" id="KW-1133">Transmembrane helix</keyword>
<sequence>MSINEAEFNEELSEEEKDELIIDATYFRPSFPFPWSRLRSNNPEEGNSNDNTEAPVDVNEPAPGQIREEVPMESTDQTERNEPVEPIEPNEPAGPVEHNHTAEMEPNYNETAGVFKSKSTDNVKVMADDNEGSEIKDIAQVLEEPERTPRGRRNHSQHEQGSVRDRESEFRLVDGGDNHQQRSRTPDHIQDDRGALSEDDMRVNFPFWDDDDYYDHHHHDHHHHHPHHHHHHHKTVDIPIPELPLPDPHDIIYHIPLPDLCGHDDGWDDWDDWDDYDHHHRHHHHHYQVDNDGPGSGNQVAPSPDQRAGKEMEKVPSGHHPVEKGLGSSPNDEPDSRRYDRIDGPEYPDRYSDRVKAPMPDRYPERYSPRYDRPVDFDNAPPYNRRVSRNRDLGPPPPPPPRRRVPPPNRAYLDDYDRFFAIEDDWPENETNQLVDLKAHGSRNEIQVAHSRPKNESGDHAIASSNLSSTSRAAPNNGSRPLVVTPSSSSTVYTPMIGYTLAAIGVTLALRYIAL</sequence>
<reference evidence="3" key="2">
    <citation type="submission" date="2014-06" db="EMBL/GenBank/DDBJ databases">
        <title>The complete genome of Blastobotrys (Arxula) adeninivorans LS3 - a yeast of biotechnological interest.</title>
        <authorList>
            <person name="Kunze G."/>
            <person name="Gaillardin C."/>
            <person name="Czernicka M."/>
            <person name="Durrens P."/>
            <person name="Martin T."/>
            <person name="Boer E."/>
            <person name="Gabaldon T."/>
            <person name="Cruz J."/>
            <person name="Talla E."/>
            <person name="Marck C."/>
            <person name="Goffeau A."/>
            <person name="Barbe V."/>
            <person name="Baret P."/>
            <person name="Baronian K."/>
            <person name="Beier S."/>
            <person name="Bleykasten C."/>
            <person name="Bode R."/>
            <person name="Casaregola S."/>
            <person name="Despons L."/>
            <person name="Fairhead C."/>
            <person name="Giersberg M."/>
            <person name="Gierski P."/>
            <person name="Hahnel U."/>
            <person name="Hartmann A."/>
            <person name="Jankowska D."/>
            <person name="Jubin C."/>
            <person name="Jung P."/>
            <person name="Lafontaine I."/>
            <person name="Leh-Louis V."/>
            <person name="Lemaire M."/>
            <person name="Marcet-Houben M."/>
            <person name="Mascher M."/>
            <person name="Morel G."/>
            <person name="Richard G.-F."/>
            <person name="Riechen J."/>
            <person name="Sacerdot C."/>
            <person name="Sarkar A."/>
            <person name="Savel G."/>
            <person name="Schacherer J."/>
            <person name="Sherman D."/>
            <person name="Straub M.-L."/>
            <person name="Stein N."/>
            <person name="Thierry A."/>
            <person name="Trautwein-Schult A."/>
            <person name="Westhof E."/>
            <person name="Worch S."/>
            <person name="Dujon B."/>
            <person name="Souciet J.-L."/>
            <person name="Wincker P."/>
            <person name="Scholz U."/>
            <person name="Neuveglise N."/>
        </authorList>
    </citation>
    <scope>NUCLEOTIDE SEQUENCE</scope>
    <source>
        <strain evidence="3">LS3</strain>
    </source>
</reference>
<feature type="compositionally biased region" description="Basic and acidic residues" evidence="1">
    <location>
        <begin position="362"/>
        <end position="376"/>
    </location>
</feature>
<feature type="region of interest" description="Disordered" evidence="1">
    <location>
        <begin position="444"/>
        <end position="487"/>
    </location>
</feature>
<feature type="compositionally biased region" description="Basic and acidic residues" evidence="1">
    <location>
        <begin position="156"/>
        <end position="197"/>
    </location>
</feature>
<evidence type="ECO:0000256" key="1">
    <source>
        <dbReference type="SAM" id="MobiDB-lite"/>
    </source>
</evidence>
<feature type="region of interest" description="Disordered" evidence="1">
    <location>
        <begin position="30"/>
        <end position="197"/>
    </location>
</feature>
<dbReference type="AlphaFoldDB" id="A0A060TE00"/>
<evidence type="ECO:0000313" key="3">
    <source>
        <dbReference type="EMBL" id="CDP39024.1"/>
    </source>
</evidence>
<gene>
    <name evidence="3" type="ORF">GNLVRS02_ARAD1D48004g</name>
</gene>
<feature type="compositionally biased region" description="Polar residues" evidence="1">
    <location>
        <begin position="38"/>
        <end position="52"/>
    </location>
</feature>
<proteinExistence type="predicted"/>
<dbReference type="EMBL" id="HG937694">
    <property type="protein sequence ID" value="CDP39024.1"/>
    <property type="molecule type" value="Genomic_DNA"/>
</dbReference>
<organism evidence="3">
    <name type="scientific">Blastobotrys adeninivorans</name>
    <name type="common">Yeast</name>
    <name type="synonym">Arxula adeninivorans</name>
    <dbReference type="NCBI Taxonomy" id="409370"/>
    <lineage>
        <taxon>Eukaryota</taxon>
        <taxon>Fungi</taxon>
        <taxon>Dikarya</taxon>
        <taxon>Ascomycota</taxon>
        <taxon>Saccharomycotina</taxon>
        <taxon>Dipodascomycetes</taxon>
        <taxon>Dipodascales</taxon>
        <taxon>Trichomonascaceae</taxon>
        <taxon>Blastobotrys</taxon>
    </lineage>
</organism>
<accession>A0A060TE00</accession>
<keyword evidence="2" id="KW-0812">Transmembrane</keyword>
<feature type="region of interest" description="Disordered" evidence="1">
    <location>
        <begin position="285"/>
        <end position="410"/>
    </location>
</feature>